<dbReference type="Proteomes" id="UP000509410">
    <property type="component" value="Chromosome"/>
</dbReference>
<evidence type="ECO:0000313" key="2">
    <source>
        <dbReference type="Proteomes" id="UP000509410"/>
    </source>
</evidence>
<dbReference type="AlphaFoldDB" id="A0A7H8V8X1"/>
<accession>A0A7H8V8X1</accession>
<evidence type="ECO:0000313" key="1">
    <source>
        <dbReference type="EMBL" id="QLB52801.1"/>
    </source>
</evidence>
<sequence>MNITEKYILPMFSSNLVNDPIIEIKGMQVSITISGYDDDENLSEVKFKFYSVIEFTKTSPVFGIINGSYDTLVEVQSSERLIELETINNHEYSFWSPKHYALYLDGYGFFQIFAKKFEVERLV</sequence>
<proteinExistence type="predicted"/>
<gene>
    <name evidence="1" type="ORF">FFV08_09460</name>
</gene>
<dbReference type="EMBL" id="CP040556">
    <property type="protein sequence ID" value="QLB52801.1"/>
    <property type="molecule type" value="Genomic_DNA"/>
</dbReference>
<reference evidence="1 2" key="1">
    <citation type="submission" date="2019-05" db="EMBL/GenBank/DDBJ databases">
        <title>The organization of the Streptococcus sanguinis genomes.</title>
        <authorList>
            <person name="Wu C.H."/>
            <person name="Chen Y.Y.M."/>
            <person name="Wang H.Y."/>
        </authorList>
    </citation>
    <scope>NUCLEOTIDE SEQUENCE [LARGE SCALE GENOMIC DNA]</scope>
    <source>
        <strain evidence="1 2">CGMH010</strain>
    </source>
</reference>
<name>A0A7H8V8X1_STRSA</name>
<protein>
    <submittedName>
        <fullName evidence="1">Uncharacterized protein</fullName>
    </submittedName>
</protein>
<organism evidence="1 2">
    <name type="scientific">Streptococcus sanguinis</name>
    <dbReference type="NCBI Taxonomy" id="1305"/>
    <lineage>
        <taxon>Bacteria</taxon>
        <taxon>Bacillati</taxon>
        <taxon>Bacillota</taxon>
        <taxon>Bacilli</taxon>
        <taxon>Lactobacillales</taxon>
        <taxon>Streptococcaceae</taxon>
        <taxon>Streptococcus</taxon>
    </lineage>
</organism>